<dbReference type="Proteomes" id="UP000193622">
    <property type="component" value="Unassembled WGS sequence"/>
</dbReference>
<evidence type="ECO:0000313" key="1">
    <source>
        <dbReference type="EMBL" id="ORV92505.1"/>
    </source>
</evidence>
<proteinExistence type="predicted"/>
<protein>
    <submittedName>
        <fullName evidence="1">Uncharacterized protein</fullName>
    </submittedName>
</protein>
<comment type="caution">
    <text evidence="1">The sequence shown here is derived from an EMBL/GenBank/DDBJ whole genome shotgun (WGS) entry which is preliminary data.</text>
</comment>
<reference evidence="1 2" key="1">
    <citation type="submission" date="2016-01" db="EMBL/GenBank/DDBJ databases">
        <title>The new phylogeny of the genus Mycobacterium.</title>
        <authorList>
            <person name="Tarcisio F."/>
            <person name="Conor M."/>
            <person name="Antonella G."/>
            <person name="Elisabetta G."/>
            <person name="Giulia F.S."/>
            <person name="Sara T."/>
            <person name="Anna F."/>
            <person name="Clotilde B."/>
            <person name="Roberto B."/>
            <person name="Veronica D.S."/>
            <person name="Fabio R."/>
            <person name="Monica P."/>
            <person name="Olivier J."/>
            <person name="Enrico T."/>
            <person name="Nicola S."/>
        </authorList>
    </citation>
    <scope>NUCLEOTIDE SEQUENCE [LARGE SCALE GENOMIC DNA]</scope>
    <source>
        <strain evidence="1 2">DSM 45541</strain>
    </source>
</reference>
<sequence length="63" mass="6990">MPTYIDSDAFRHTARCDCGWNGIRRWSRGSAELDAALHAVSPDHFVDTPCDLDRVPLMALTAS</sequence>
<accession>A0A1X1X0U8</accession>
<dbReference type="EMBL" id="LQPC01000009">
    <property type="protein sequence ID" value="ORV92505.1"/>
    <property type="molecule type" value="Genomic_DNA"/>
</dbReference>
<evidence type="ECO:0000313" key="2">
    <source>
        <dbReference type="Proteomes" id="UP000193622"/>
    </source>
</evidence>
<dbReference type="AlphaFoldDB" id="A0A1X1X0U8"/>
<gene>
    <name evidence="1" type="ORF">AWC12_02730</name>
</gene>
<name>A0A1X1X0U8_MYCIR</name>
<organism evidence="1 2">
    <name type="scientific">Mycolicibacterium iranicum</name>
    <name type="common">Mycobacterium iranicum</name>
    <dbReference type="NCBI Taxonomy" id="912594"/>
    <lineage>
        <taxon>Bacteria</taxon>
        <taxon>Bacillati</taxon>
        <taxon>Actinomycetota</taxon>
        <taxon>Actinomycetes</taxon>
        <taxon>Mycobacteriales</taxon>
        <taxon>Mycobacteriaceae</taxon>
        <taxon>Mycolicibacterium</taxon>
    </lineage>
</organism>